<keyword evidence="3" id="KW-1185">Reference proteome</keyword>
<dbReference type="SMART" id="SM00943">
    <property type="entry name" value="Prim-Pol"/>
    <property type="match status" value="1"/>
</dbReference>
<dbReference type="EMBL" id="JBHSZO010000008">
    <property type="protein sequence ID" value="MFC7217984.1"/>
    <property type="molecule type" value="Genomic_DNA"/>
</dbReference>
<name>A0ABW2GD76_9ACTN</name>
<feature type="domain" description="DNA primase/polymerase bifunctional N-terminal" evidence="1">
    <location>
        <begin position="28"/>
        <end position="215"/>
    </location>
</feature>
<evidence type="ECO:0000313" key="2">
    <source>
        <dbReference type="EMBL" id="MFC7217984.1"/>
    </source>
</evidence>
<reference evidence="3" key="1">
    <citation type="journal article" date="2019" name="Int. J. Syst. Evol. Microbiol.">
        <title>The Global Catalogue of Microorganisms (GCM) 10K type strain sequencing project: providing services to taxonomists for standard genome sequencing and annotation.</title>
        <authorList>
            <consortium name="The Broad Institute Genomics Platform"/>
            <consortium name="The Broad Institute Genome Sequencing Center for Infectious Disease"/>
            <person name="Wu L."/>
            <person name="Ma J."/>
        </authorList>
    </citation>
    <scope>NUCLEOTIDE SEQUENCE [LARGE SCALE GENOMIC DNA]</scope>
    <source>
        <strain evidence="3">CGMCC 1.13681</strain>
    </source>
</reference>
<evidence type="ECO:0000313" key="3">
    <source>
        <dbReference type="Proteomes" id="UP001596413"/>
    </source>
</evidence>
<organism evidence="2 3">
    <name type="scientific">Streptomyces polyrhachis</name>
    <dbReference type="NCBI Taxonomy" id="1282885"/>
    <lineage>
        <taxon>Bacteria</taxon>
        <taxon>Bacillati</taxon>
        <taxon>Actinomycetota</taxon>
        <taxon>Actinomycetes</taxon>
        <taxon>Kitasatosporales</taxon>
        <taxon>Streptomycetaceae</taxon>
        <taxon>Streptomyces</taxon>
    </lineage>
</organism>
<proteinExistence type="predicted"/>
<gene>
    <name evidence="2" type="ORF">ACFQLX_07360</name>
</gene>
<dbReference type="InterPro" id="IPR015330">
    <property type="entry name" value="DNA_primase/pol_bifunc_N"/>
</dbReference>
<comment type="caution">
    <text evidence="2">The sequence shown here is derived from an EMBL/GenBank/DDBJ whole genome shotgun (WGS) entry which is preliminary data.</text>
</comment>
<protein>
    <submittedName>
        <fullName evidence="2">Bifunctional DNA primase/polymerase</fullName>
    </submittedName>
</protein>
<dbReference type="RefSeq" id="WP_386413237.1">
    <property type="nucleotide sequence ID" value="NZ_JBHSZO010000008.1"/>
</dbReference>
<accession>A0ABW2GD76</accession>
<evidence type="ECO:0000259" key="1">
    <source>
        <dbReference type="SMART" id="SM00943"/>
    </source>
</evidence>
<dbReference type="Pfam" id="PF09250">
    <property type="entry name" value="Prim-Pol"/>
    <property type="match status" value="1"/>
</dbReference>
<sequence length="240" mass="25635">MRETPGRRMRRRLGLPGSTGSALPAAAFDYAAGFGWRVLPGASPAPRREPEVPFLVRRAAARPAPVRCSCPVPDCPQPGAHPLDPPLPAATADPRMVRWWWRVRPQASLLLATGGRGPSAVSLPAPAGAQALRALDRRGVRTGPVVATPQRWALLVAPYSLAELGELLYELEWVPPTLRFHGDGGYLALPPTTCGAARTHWERPPQTGPTTAPWLPEVSTVINELVAAGAAMSPSEQNGR</sequence>
<dbReference type="Proteomes" id="UP001596413">
    <property type="component" value="Unassembled WGS sequence"/>
</dbReference>